<evidence type="ECO:0000313" key="2">
    <source>
        <dbReference type="EMBL" id="MBD7985526.1"/>
    </source>
</evidence>
<sequence length="190" mass="21649">MTIIGFVRHGITAWNKEGRAQGSSDIPLDDEGMEMAKRVSNRLANEQWDAIYTSPQKRASQTAEIIVDNMAGIELVVDDRLREVGGGMIEGTTEKERIEKWGEDWRRLDMGFELQESIISRGLAVLEEIKEKYPEQRILVVSHGSFIKRMLNELINDSTFDVSLDNTSLTIVDLQQDKSFCQLFNCTKHL</sequence>
<accession>A0ABR8UBX3</accession>
<dbReference type="Gene3D" id="3.40.50.1240">
    <property type="entry name" value="Phosphoglycerate mutase-like"/>
    <property type="match status" value="1"/>
</dbReference>
<dbReference type="PANTHER" id="PTHR46517">
    <property type="entry name" value="FRUCTOSE-2,6-BISPHOSPHATASE TIGAR"/>
    <property type="match status" value="1"/>
</dbReference>
<dbReference type="EMBL" id="JACSQN010000012">
    <property type="protein sequence ID" value="MBD7985526.1"/>
    <property type="molecule type" value="Genomic_DNA"/>
</dbReference>
<protein>
    <submittedName>
        <fullName evidence="2">Histidine phosphatase family protein</fullName>
    </submittedName>
</protein>
<dbReference type="InterPro" id="IPR013078">
    <property type="entry name" value="His_Pase_superF_clade-1"/>
</dbReference>
<dbReference type="InterPro" id="IPR029033">
    <property type="entry name" value="His_PPase_superfam"/>
</dbReference>
<gene>
    <name evidence="2" type="ORF">H9649_13095</name>
</gene>
<evidence type="ECO:0000256" key="1">
    <source>
        <dbReference type="ARBA" id="ARBA00022801"/>
    </source>
</evidence>
<comment type="caution">
    <text evidence="2">The sequence shown here is derived from an EMBL/GenBank/DDBJ whole genome shotgun (WGS) entry which is preliminary data.</text>
</comment>
<keyword evidence="3" id="KW-1185">Reference proteome</keyword>
<dbReference type="CDD" id="cd07067">
    <property type="entry name" value="HP_PGM_like"/>
    <property type="match status" value="1"/>
</dbReference>
<dbReference type="PANTHER" id="PTHR46517:SF1">
    <property type="entry name" value="FRUCTOSE-2,6-BISPHOSPHATASE TIGAR"/>
    <property type="match status" value="1"/>
</dbReference>
<dbReference type="Proteomes" id="UP000626786">
    <property type="component" value="Unassembled WGS sequence"/>
</dbReference>
<name>A0ABR8UBX3_9BACL</name>
<dbReference type="RefSeq" id="WP_191695354.1">
    <property type="nucleotide sequence ID" value="NZ_JACSQN010000012.1"/>
</dbReference>
<dbReference type="InterPro" id="IPR051695">
    <property type="entry name" value="Phosphoglycerate_Mutase"/>
</dbReference>
<keyword evidence="1" id="KW-0378">Hydrolase</keyword>
<dbReference type="SUPFAM" id="SSF53254">
    <property type="entry name" value="Phosphoglycerate mutase-like"/>
    <property type="match status" value="1"/>
</dbReference>
<reference evidence="2 3" key="1">
    <citation type="submission" date="2020-08" db="EMBL/GenBank/DDBJ databases">
        <title>A Genomic Blueprint of the Chicken Gut Microbiome.</title>
        <authorList>
            <person name="Gilroy R."/>
            <person name="Ravi A."/>
            <person name="Getino M."/>
            <person name="Pursley I."/>
            <person name="Horton D.L."/>
            <person name="Alikhan N.-F."/>
            <person name="Baker D."/>
            <person name="Gharbi K."/>
            <person name="Hall N."/>
            <person name="Watson M."/>
            <person name="Adriaenssens E.M."/>
            <person name="Foster-Nyarko E."/>
            <person name="Jarju S."/>
            <person name="Secka A."/>
            <person name="Antonio M."/>
            <person name="Oren A."/>
            <person name="Chaudhuri R."/>
            <person name="La Ragione R.M."/>
            <person name="Hildebrand F."/>
            <person name="Pallen M.J."/>
        </authorList>
    </citation>
    <scope>NUCLEOTIDE SEQUENCE [LARGE SCALE GENOMIC DNA]</scope>
    <source>
        <strain evidence="2 3">Sa2YVA2</strain>
    </source>
</reference>
<evidence type="ECO:0000313" key="3">
    <source>
        <dbReference type="Proteomes" id="UP000626786"/>
    </source>
</evidence>
<dbReference type="SMART" id="SM00855">
    <property type="entry name" value="PGAM"/>
    <property type="match status" value="1"/>
</dbReference>
<organism evidence="2 3">
    <name type="scientific">Sporosarcina quadrami</name>
    <dbReference type="NCBI Taxonomy" id="2762234"/>
    <lineage>
        <taxon>Bacteria</taxon>
        <taxon>Bacillati</taxon>
        <taxon>Bacillota</taxon>
        <taxon>Bacilli</taxon>
        <taxon>Bacillales</taxon>
        <taxon>Caryophanaceae</taxon>
        <taxon>Sporosarcina</taxon>
    </lineage>
</organism>
<dbReference type="Pfam" id="PF00300">
    <property type="entry name" value="His_Phos_1"/>
    <property type="match status" value="1"/>
</dbReference>
<proteinExistence type="predicted"/>